<dbReference type="InterPro" id="IPR027417">
    <property type="entry name" value="P-loop_NTPase"/>
</dbReference>
<feature type="compositionally biased region" description="Basic residues" evidence="1">
    <location>
        <begin position="9"/>
        <end position="20"/>
    </location>
</feature>
<feature type="transmembrane region" description="Helical" evidence="2">
    <location>
        <begin position="227"/>
        <end position="252"/>
    </location>
</feature>
<feature type="region of interest" description="Disordered" evidence="1">
    <location>
        <begin position="1"/>
        <end position="26"/>
    </location>
</feature>
<gene>
    <name evidence="3" type="ORF">PAC_10505</name>
</gene>
<name>A0A1L7X6F8_9HELO</name>
<proteinExistence type="predicted"/>
<keyword evidence="2" id="KW-0472">Membrane</keyword>
<evidence type="ECO:0000256" key="1">
    <source>
        <dbReference type="SAM" id="MobiDB-lite"/>
    </source>
</evidence>
<evidence type="ECO:0000313" key="3">
    <source>
        <dbReference type="EMBL" id="CZR60609.1"/>
    </source>
</evidence>
<dbReference type="Gene3D" id="3.40.50.300">
    <property type="entry name" value="P-loop containing nucleotide triphosphate hydrolases"/>
    <property type="match status" value="1"/>
</dbReference>
<reference evidence="3 4" key="1">
    <citation type="submission" date="2016-03" db="EMBL/GenBank/DDBJ databases">
        <authorList>
            <person name="Ploux O."/>
        </authorList>
    </citation>
    <scope>NUCLEOTIDE SEQUENCE [LARGE SCALE GENOMIC DNA]</scope>
    <source>
        <strain evidence="3 4">UAMH 11012</strain>
    </source>
</reference>
<keyword evidence="2" id="KW-0812">Transmembrane</keyword>
<dbReference type="SUPFAM" id="SSF52540">
    <property type="entry name" value="P-loop containing nucleoside triphosphate hydrolases"/>
    <property type="match status" value="1"/>
</dbReference>
<accession>A0A1L7X6F8</accession>
<evidence type="ECO:0008006" key="5">
    <source>
        <dbReference type="Google" id="ProtNLM"/>
    </source>
</evidence>
<sequence length="336" mass="38087">MALIEGGLRRKKKKLHHSQHKSLEKVAKKDEAIAKSDARRRWQDIPGFAPQETKLELEEVQIPARFGSTKRISRDAEPLGLDDSSFDIAKFRAALVNSSPKTVLIPTHDDRRINSVTSFGSRRPPQQAYVRATKSLSTTKGRIALMAKIIEDDEDDAEEEEVPLDFSRAFEPIFARRKSFLIGRKIDTLVDVNFLDEVPEDVLRDLSAQLTTRQGQLLYPFLTKVPMGVFILLGPAGVGKSWVLAFIILLLISSNQKVSVVAPSNVAVINISDKTFRLDSRNRLLIRPWQLFEEENAVLRWVPDSEEEEWKHVLNDAWRGHDRWKPGGKVGLSPPR</sequence>
<organism evidence="3 4">
    <name type="scientific">Phialocephala subalpina</name>
    <dbReference type="NCBI Taxonomy" id="576137"/>
    <lineage>
        <taxon>Eukaryota</taxon>
        <taxon>Fungi</taxon>
        <taxon>Dikarya</taxon>
        <taxon>Ascomycota</taxon>
        <taxon>Pezizomycotina</taxon>
        <taxon>Leotiomycetes</taxon>
        <taxon>Helotiales</taxon>
        <taxon>Mollisiaceae</taxon>
        <taxon>Phialocephala</taxon>
        <taxon>Phialocephala fortinii species complex</taxon>
    </lineage>
</organism>
<keyword evidence="4" id="KW-1185">Reference proteome</keyword>
<protein>
    <recommendedName>
        <fullName evidence="5">DNA2/NAM7 helicase helicase domain-containing protein</fullName>
    </recommendedName>
</protein>
<evidence type="ECO:0000256" key="2">
    <source>
        <dbReference type="SAM" id="Phobius"/>
    </source>
</evidence>
<dbReference type="Proteomes" id="UP000184330">
    <property type="component" value="Unassembled WGS sequence"/>
</dbReference>
<dbReference type="AlphaFoldDB" id="A0A1L7X6F8"/>
<keyword evidence="2" id="KW-1133">Transmembrane helix</keyword>
<evidence type="ECO:0000313" key="4">
    <source>
        <dbReference type="Proteomes" id="UP000184330"/>
    </source>
</evidence>
<dbReference type="EMBL" id="FJOG01000016">
    <property type="protein sequence ID" value="CZR60609.1"/>
    <property type="molecule type" value="Genomic_DNA"/>
</dbReference>